<organism evidence="1 2">
    <name type="scientific">Vibrio ruber (strain DSM 16370 / JCM 11486 / BCRC 17186 / CECT 7878 / LMG 23124 / VR1)</name>
    <dbReference type="NCBI Taxonomy" id="1123498"/>
    <lineage>
        <taxon>Bacteria</taxon>
        <taxon>Pseudomonadati</taxon>
        <taxon>Pseudomonadota</taxon>
        <taxon>Gammaproteobacteria</taxon>
        <taxon>Vibrionales</taxon>
        <taxon>Vibrionaceae</taxon>
        <taxon>Vibrio</taxon>
    </lineage>
</organism>
<dbReference type="Proteomes" id="UP000188276">
    <property type="component" value="Unassembled WGS sequence"/>
</dbReference>
<evidence type="ECO:0000313" key="1">
    <source>
        <dbReference type="EMBL" id="SJN59772.1"/>
    </source>
</evidence>
<name>A0A1R4LT48_VIBR1</name>
<protein>
    <submittedName>
        <fullName evidence="1">Uncharacterized protein</fullName>
    </submittedName>
</protein>
<dbReference type="RefSeq" id="WP_139344152.1">
    <property type="nucleotide sequence ID" value="NZ_FULE01000055.1"/>
</dbReference>
<gene>
    <name evidence="1" type="ORF">VR7878_03669</name>
</gene>
<accession>A0A1R4LT48</accession>
<keyword evidence="2" id="KW-1185">Reference proteome</keyword>
<sequence length="64" mass="7011">MLNHSQWIDFAPLVQDSSLIFMNTVQYIHGLVIPNNNKDLELGLVLNLGAGGWEGKTCNAGVWG</sequence>
<dbReference type="EMBL" id="FULE01000055">
    <property type="protein sequence ID" value="SJN59772.1"/>
    <property type="molecule type" value="Genomic_DNA"/>
</dbReference>
<evidence type="ECO:0000313" key="2">
    <source>
        <dbReference type="Proteomes" id="UP000188276"/>
    </source>
</evidence>
<proteinExistence type="predicted"/>
<dbReference type="AlphaFoldDB" id="A0A1R4LT48"/>
<reference evidence="2" key="1">
    <citation type="submission" date="2017-02" db="EMBL/GenBank/DDBJ databases">
        <authorList>
            <person name="Rodrigo-Torres L."/>
            <person name="Arahal R.D."/>
            <person name="Lucena T."/>
        </authorList>
    </citation>
    <scope>NUCLEOTIDE SEQUENCE [LARGE SCALE GENOMIC DNA]</scope>
    <source>
        <strain evidence="2">CECT 7878</strain>
    </source>
</reference>